<comment type="caution">
    <text evidence="2">The sequence shown here is derived from an EMBL/GenBank/DDBJ whole genome shotgun (WGS) entry which is preliminary data.</text>
</comment>
<evidence type="ECO:0000313" key="3">
    <source>
        <dbReference type="Proteomes" id="UP001623591"/>
    </source>
</evidence>
<accession>A0ABW8T015</accession>
<feature type="compositionally biased region" description="Basic and acidic residues" evidence="1">
    <location>
        <begin position="1"/>
        <end position="19"/>
    </location>
</feature>
<dbReference type="EMBL" id="JBJHZZ010000001">
    <property type="protein sequence ID" value="MFL0245726.1"/>
    <property type="molecule type" value="Genomic_DNA"/>
</dbReference>
<gene>
    <name evidence="2" type="ORF">ACJDUG_01885</name>
</gene>
<organism evidence="2 3">
    <name type="scientific">Candidatus Clostridium stratigraminis</name>
    <dbReference type="NCBI Taxonomy" id="3381661"/>
    <lineage>
        <taxon>Bacteria</taxon>
        <taxon>Bacillati</taxon>
        <taxon>Bacillota</taxon>
        <taxon>Clostridia</taxon>
        <taxon>Eubacteriales</taxon>
        <taxon>Clostridiaceae</taxon>
        <taxon>Clostridium</taxon>
    </lineage>
</organism>
<reference evidence="2 3" key="1">
    <citation type="submission" date="2024-11" db="EMBL/GenBank/DDBJ databases">
        <authorList>
            <person name="Heng Y.C."/>
            <person name="Lim A.C.H."/>
            <person name="Lee J.K.Y."/>
            <person name="Kittelmann S."/>
        </authorList>
    </citation>
    <scope>NUCLEOTIDE SEQUENCE [LARGE SCALE GENOMIC DNA]</scope>
    <source>
        <strain evidence="2 3">WILCCON 0185</strain>
    </source>
</reference>
<dbReference type="Proteomes" id="UP001623591">
    <property type="component" value="Unassembled WGS sequence"/>
</dbReference>
<name>A0ABW8T015_9CLOT</name>
<sequence>MDKKKPKHEAAMEEAKDMLSKGVGMSEIENLTGLDERNINKARRKVEDRD</sequence>
<evidence type="ECO:0008006" key="4">
    <source>
        <dbReference type="Google" id="ProtNLM"/>
    </source>
</evidence>
<protein>
    <recommendedName>
        <fullName evidence="4">Small, acid-soluble spore protein, alpha/beta type</fullName>
    </recommendedName>
</protein>
<evidence type="ECO:0000313" key="2">
    <source>
        <dbReference type="EMBL" id="MFL0245726.1"/>
    </source>
</evidence>
<proteinExistence type="predicted"/>
<feature type="region of interest" description="Disordered" evidence="1">
    <location>
        <begin position="1"/>
        <end position="24"/>
    </location>
</feature>
<evidence type="ECO:0000256" key="1">
    <source>
        <dbReference type="SAM" id="MobiDB-lite"/>
    </source>
</evidence>
<keyword evidence="3" id="KW-1185">Reference proteome</keyword>
<dbReference type="RefSeq" id="WP_406768179.1">
    <property type="nucleotide sequence ID" value="NZ_JBJHZZ010000001.1"/>
</dbReference>